<dbReference type="InterPro" id="IPR029045">
    <property type="entry name" value="ClpP/crotonase-like_dom_sf"/>
</dbReference>
<keyword evidence="4" id="KW-0443">Lipid metabolism</keyword>
<protein>
    <submittedName>
        <fullName evidence="6">Enoyl-CoA hydratase</fullName>
    </submittedName>
</protein>
<dbReference type="Proteomes" id="UP001156903">
    <property type="component" value="Unassembled WGS sequence"/>
</dbReference>
<keyword evidence="3" id="KW-0276">Fatty acid metabolism</keyword>
<dbReference type="PANTHER" id="PTHR43149">
    <property type="entry name" value="ENOYL-COA HYDRATASE"/>
    <property type="match status" value="1"/>
</dbReference>
<dbReference type="InterPro" id="IPR045002">
    <property type="entry name" value="Ech1-like"/>
</dbReference>
<reference evidence="7" key="1">
    <citation type="journal article" date="2019" name="Int. J. Syst. Evol. Microbiol.">
        <title>The Global Catalogue of Microorganisms (GCM) 10K type strain sequencing project: providing services to taxonomists for standard genome sequencing and annotation.</title>
        <authorList>
            <consortium name="The Broad Institute Genomics Platform"/>
            <consortium name="The Broad Institute Genome Sequencing Center for Infectious Disease"/>
            <person name="Wu L."/>
            <person name="Ma J."/>
        </authorList>
    </citation>
    <scope>NUCLEOTIDE SEQUENCE [LARGE SCALE GENOMIC DNA]</scope>
    <source>
        <strain evidence="7">NBRC 109341</strain>
    </source>
</reference>
<dbReference type="NCBIfam" id="NF004794">
    <property type="entry name" value="PRK06142.1"/>
    <property type="match status" value="1"/>
</dbReference>
<dbReference type="SUPFAM" id="SSF52096">
    <property type="entry name" value="ClpP/crotonase"/>
    <property type="match status" value="1"/>
</dbReference>
<keyword evidence="5" id="KW-0413">Isomerase</keyword>
<dbReference type="EMBL" id="BSPB01000024">
    <property type="protein sequence ID" value="GLS15366.1"/>
    <property type="molecule type" value="Genomic_DNA"/>
</dbReference>
<dbReference type="Gene3D" id="3.90.226.10">
    <property type="entry name" value="2-enoyl-CoA Hydratase, Chain A, domain 1"/>
    <property type="match status" value="1"/>
</dbReference>
<dbReference type="CDD" id="cd06558">
    <property type="entry name" value="crotonase-like"/>
    <property type="match status" value="1"/>
</dbReference>
<evidence type="ECO:0000256" key="4">
    <source>
        <dbReference type="ARBA" id="ARBA00023098"/>
    </source>
</evidence>
<gene>
    <name evidence="6" type="ORF">GCM10007935_28010</name>
</gene>
<accession>A0ABQ6CAT3</accession>
<evidence type="ECO:0000256" key="3">
    <source>
        <dbReference type="ARBA" id="ARBA00022832"/>
    </source>
</evidence>
<name>A0ABQ6CAT3_9BURK</name>
<dbReference type="InterPro" id="IPR001753">
    <property type="entry name" value="Enoyl-CoA_hydra/iso"/>
</dbReference>
<keyword evidence="7" id="KW-1185">Reference proteome</keyword>
<proteinExistence type="inferred from homology"/>
<dbReference type="PANTHER" id="PTHR43149:SF1">
    <property type="entry name" value="DELTA(3,5)-DELTA(2,4)-DIENOYL-COA ISOMERASE, MITOCHONDRIAL"/>
    <property type="match status" value="1"/>
</dbReference>
<sequence length="273" mass="29897">MSPPDFETLAVSLDAGIARIALNRPAKANAINLRMWDELREAMRWLGRTDAARVGILEARGRHFCAGLDLATFAELQKLTQDRCEGRARERLREHILDIQDTVTAIERCAKPVIASVHAACVGGGIDIIAACDLRYASANAWFCVKEIDVGLVADVGTLQRLPRLVGEGTAREMAYTGRRVEADEAASLRLVNRCFASDEALQAGVYDVARTLAAKSPLALRGTKHMLNHARDHRIADGLDHVATWNAAMLYSQDLAEAGAAARERRTPVFRD</sequence>
<dbReference type="InterPro" id="IPR014748">
    <property type="entry name" value="Enoyl-CoA_hydra_C"/>
</dbReference>
<dbReference type="RefSeq" id="WP_284308293.1">
    <property type="nucleotide sequence ID" value="NZ_BSPB01000024.1"/>
</dbReference>
<dbReference type="Pfam" id="PF00378">
    <property type="entry name" value="ECH_1"/>
    <property type="match status" value="1"/>
</dbReference>
<evidence type="ECO:0000256" key="5">
    <source>
        <dbReference type="ARBA" id="ARBA00023235"/>
    </source>
</evidence>
<comment type="caution">
    <text evidence="6">The sequence shown here is derived from an EMBL/GenBank/DDBJ whole genome shotgun (WGS) entry which is preliminary data.</text>
</comment>
<dbReference type="Gene3D" id="1.10.12.10">
    <property type="entry name" value="Lyase 2-enoyl-coa Hydratase, Chain A, domain 2"/>
    <property type="match status" value="1"/>
</dbReference>
<organism evidence="6 7">
    <name type="scientific">Hydrogenophaga electricum</name>
    <dbReference type="NCBI Taxonomy" id="1230953"/>
    <lineage>
        <taxon>Bacteria</taxon>
        <taxon>Pseudomonadati</taxon>
        <taxon>Pseudomonadota</taxon>
        <taxon>Betaproteobacteria</taxon>
        <taxon>Burkholderiales</taxon>
        <taxon>Comamonadaceae</taxon>
        <taxon>Hydrogenophaga</taxon>
    </lineage>
</organism>
<evidence type="ECO:0000256" key="1">
    <source>
        <dbReference type="ARBA" id="ARBA00005005"/>
    </source>
</evidence>
<comment type="similarity">
    <text evidence="2">Belongs to the enoyl-CoA hydratase/isomerase family.</text>
</comment>
<comment type="pathway">
    <text evidence="1">Lipid metabolism; fatty acid beta-oxidation.</text>
</comment>
<evidence type="ECO:0000313" key="7">
    <source>
        <dbReference type="Proteomes" id="UP001156903"/>
    </source>
</evidence>
<evidence type="ECO:0000256" key="2">
    <source>
        <dbReference type="ARBA" id="ARBA00005254"/>
    </source>
</evidence>
<evidence type="ECO:0000313" key="6">
    <source>
        <dbReference type="EMBL" id="GLS15366.1"/>
    </source>
</evidence>